<reference evidence="1 2" key="1">
    <citation type="submission" date="2017-07" db="EMBL/GenBank/DDBJ databases">
        <title>Comparative genomic analysis of Mesoplasma florum.</title>
        <authorList>
            <person name="Baby V."/>
            <person name="Lachance J.-C."/>
            <person name="Gagnon J."/>
            <person name="Lucier J.-F."/>
            <person name="Matteau D."/>
            <person name="Knight T.F."/>
            <person name="Rodrigue S."/>
        </authorList>
    </citation>
    <scope>NUCLEOTIDE SEQUENCE [LARGE SCALE GENOMIC DNA]</scope>
    <source>
        <strain evidence="1 2">CnuA-2</strain>
    </source>
</reference>
<dbReference type="AlphaFoldDB" id="A0A2R3P7S5"/>
<sequence length="62" mass="7396">MGINGDNDLAFWDTKNNFNRYFNTNILKDNKTNIFNNKKIDYNYLNKNSQNWKTTLIKASMN</sequence>
<accession>A0A2R3P7S5</accession>
<dbReference type="RefSeq" id="WP_029511649.1">
    <property type="nucleotide sequence ID" value="NZ_CP022513.1"/>
</dbReference>
<organism evidence="1 2">
    <name type="scientific">Mesoplasma florum</name>
    <name type="common">Acholeplasma florum</name>
    <dbReference type="NCBI Taxonomy" id="2151"/>
    <lineage>
        <taxon>Bacteria</taxon>
        <taxon>Bacillati</taxon>
        <taxon>Mycoplasmatota</taxon>
        <taxon>Mollicutes</taxon>
        <taxon>Entomoplasmatales</taxon>
        <taxon>Entomoplasmataceae</taxon>
        <taxon>Mesoplasma</taxon>
    </lineage>
</organism>
<name>A0A2R3P7S5_MESFO</name>
<dbReference type="EMBL" id="CP022513">
    <property type="protein sequence ID" value="AVN64511.1"/>
    <property type="molecule type" value="Genomic_DNA"/>
</dbReference>
<dbReference type="Proteomes" id="UP000239216">
    <property type="component" value="Chromosome"/>
</dbReference>
<gene>
    <name evidence="1" type="ORF">CG003_02455</name>
</gene>
<evidence type="ECO:0000313" key="1">
    <source>
        <dbReference type="EMBL" id="AVN64511.1"/>
    </source>
</evidence>
<protein>
    <submittedName>
        <fullName evidence="1">Uncharacterized protein</fullName>
    </submittedName>
</protein>
<evidence type="ECO:0000313" key="2">
    <source>
        <dbReference type="Proteomes" id="UP000239216"/>
    </source>
</evidence>
<proteinExistence type="predicted"/>